<dbReference type="PIRSF" id="PIRSF000097">
    <property type="entry name" value="AKR"/>
    <property type="match status" value="1"/>
</dbReference>
<dbReference type="Pfam" id="PF00248">
    <property type="entry name" value="Aldo_ket_red"/>
    <property type="match status" value="1"/>
</dbReference>
<feature type="active site" description="Proton donor" evidence="4">
    <location>
        <position position="51"/>
    </location>
</feature>
<keyword evidence="2" id="KW-0521">NADP</keyword>
<dbReference type="RefSeq" id="XP_038056307.1">
    <property type="nucleotide sequence ID" value="XM_038200379.1"/>
</dbReference>
<dbReference type="OrthoDB" id="416253at2759"/>
<dbReference type="InterPro" id="IPR023210">
    <property type="entry name" value="NADP_OxRdtase_dom"/>
</dbReference>
<evidence type="ECO:0000313" key="8">
    <source>
        <dbReference type="EnsemblMetazoa" id="XP_038056307.1"/>
    </source>
</evidence>
<feature type="domain" description="NADP-dependent oxidoreductase" evidence="7">
    <location>
        <begin position="18"/>
        <end position="293"/>
    </location>
</feature>
<dbReference type="GeneID" id="119728225"/>
<protein>
    <recommendedName>
        <fullName evidence="7">NADP-dependent oxidoreductase domain-containing protein</fullName>
    </recommendedName>
</protein>
<organism evidence="8 9">
    <name type="scientific">Patiria miniata</name>
    <name type="common">Bat star</name>
    <name type="synonym">Asterina miniata</name>
    <dbReference type="NCBI Taxonomy" id="46514"/>
    <lineage>
        <taxon>Eukaryota</taxon>
        <taxon>Metazoa</taxon>
        <taxon>Echinodermata</taxon>
        <taxon>Eleutherozoa</taxon>
        <taxon>Asterozoa</taxon>
        <taxon>Asteroidea</taxon>
        <taxon>Valvatacea</taxon>
        <taxon>Valvatida</taxon>
        <taxon>Asterinidae</taxon>
        <taxon>Patiria</taxon>
    </lineage>
</organism>
<dbReference type="Proteomes" id="UP000887568">
    <property type="component" value="Unplaced"/>
</dbReference>
<dbReference type="FunFam" id="3.20.20.100:FF:000006">
    <property type="entry name" value="Aldo-keto reductase family 1 member A1"/>
    <property type="match status" value="1"/>
</dbReference>
<comment type="similarity">
    <text evidence="1">Belongs to the aldo/keto reductase family.</text>
</comment>
<dbReference type="GO" id="GO:0016491">
    <property type="term" value="F:oxidoreductase activity"/>
    <property type="evidence" value="ECO:0007669"/>
    <property type="project" value="UniProtKB-KW"/>
</dbReference>
<dbReference type="PROSITE" id="PS00798">
    <property type="entry name" value="ALDOKETO_REDUCTASE_1"/>
    <property type="match status" value="1"/>
</dbReference>
<dbReference type="SUPFAM" id="SSF51430">
    <property type="entry name" value="NAD(P)-linked oxidoreductase"/>
    <property type="match status" value="1"/>
</dbReference>
<evidence type="ECO:0000256" key="5">
    <source>
        <dbReference type="PIRSR" id="PIRSR000097-2"/>
    </source>
</evidence>
<dbReference type="InterPro" id="IPR036812">
    <property type="entry name" value="NAD(P)_OxRdtase_dom_sf"/>
</dbReference>
<evidence type="ECO:0000256" key="6">
    <source>
        <dbReference type="PIRSR" id="PIRSR000097-3"/>
    </source>
</evidence>
<feature type="site" description="Lowers pKa of active site Tyr" evidence="6">
    <location>
        <position position="80"/>
    </location>
</feature>
<evidence type="ECO:0000259" key="7">
    <source>
        <dbReference type="Pfam" id="PF00248"/>
    </source>
</evidence>
<keyword evidence="9" id="KW-1185">Reference proteome</keyword>
<evidence type="ECO:0000256" key="3">
    <source>
        <dbReference type="ARBA" id="ARBA00023002"/>
    </source>
</evidence>
<dbReference type="PRINTS" id="PR00069">
    <property type="entry name" value="ALDKETRDTASE"/>
</dbReference>
<dbReference type="OMA" id="WRDSSHP"/>
<proteinExistence type="inferred from homology"/>
<dbReference type="Gene3D" id="3.20.20.100">
    <property type="entry name" value="NADP-dependent oxidoreductase domain"/>
    <property type="match status" value="1"/>
</dbReference>
<keyword evidence="3" id="KW-0560">Oxidoreductase</keyword>
<dbReference type="InterPro" id="IPR020471">
    <property type="entry name" value="AKR"/>
</dbReference>
<evidence type="ECO:0000313" key="9">
    <source>
        <dbReference type="Proteomes" id="UP000887568"/>
    </source>
</evidence>
<evidence type="ECO:0000256" key="1">
    <source>
        <dbReference type="ARBA" id="ARBA00007905"/>
    </source>
</evidence>
<dbReference type="EnsemblMetazoa" id="XM_038200379.1">
    <property type="protein sequence ID" value="XP_038056307.1"/>
    <property type="gene ID" value="LOC119728225"/>
</dbReference>
<sequence length="316" mass="35684">MAFQKYIELPNKAKMPILGLGTWQSKHGEVTNAVKAALEVGYRHLDCAMIYENEAEVGAGLKAKIDDGTVKREDVFITSKLWCTMHHPDDVAKACQMTLDQLGVTYLDLYLIHYPMAFKRGDVLFPKDENGVLQVDDIEYTDTWLAMEQLVEKGMCKAIGLSNFNLKMIKEIQAINKVPIANHQIELHPWLTQEELVRYCQDNNISVTAYSPLGSPDRPGVKDTDPNLMADPEVMRIAEAKGKSPAQVLIRFALQRGIICIPKSVTPSRIKDNFEALDFELSATDMKDLMALNKNYRVCPAEWIKHRHHPFTPLAS</sequence>
<accession>A0A913ZXN1</accession>
<reference evidence="8" key="1">
    <citation type="submission" date="2022-11" db="UniProtKB">
        <authorList>
            <consortium name="EnsemblMetazoa"/>
        </authorList>
    </citation>
    <scope>IDENTIFICATION</scope>
</reference>
<name>A0A913ZXN1_PATMI</name>
<dbReference type="AlphaFoldDB" id="A0A913ZXN1"/>
<evidence type="ECO:0000256" key="4">
    <source>
        <dbReference type="PIRSR" id="PIRSR000097-1"/>
    </source>
</evidence>
<feature type="binding site" evidence="5">
    <location>
        <position position="113"/>
    </location>
    <ligand>
        <name>substrate</name>
    </ligand>
</feature>
<dbReference type="InterPro" id="IPR018170">
    <property type="entry name" value="Aldo/ket_reductase_CS"/>
</dbReference>
<evidence type="ECO:0000256" key="2">
    <source>
        <dbReference type="ARBA" id="ARBA00022857"/>
    </source>
</evidence>
<dbReference type="PANTHER" id="PTHR11732">
    <property type="entry name" value="ALDO/KETO REDUCTASE"/>
    <property type="match status" value="1"/>
</dbReference>
<dbReference type="PROSITE" id="PS00062">
    <property type="entry name" value="ALDOKETO_REDUCTASE_2"/>
    <property type="match status" value="1"/>
</dbReference>